<evidence type="ECO:0000256" key="1">
    <source>
        <dbReference type="SAM" id="SignalP"/>
    </source>
</evidence>
<name>A0A5K7X4M0_9BACT</name>
<reference evidence="4" key="1">
    <citation type="submission" date="2019-10" db="EMBL/GenBank/DDBJ databases">
        <title>Lacipirellula parvula gen. nov., sp. nov., representing a lineage of planctomycetes widespread in freshwater anoxic habitats, and description of the family Lacipirellulaceae.</title>
        <authorList>
            <person name="Dedysh S.N."/>
            <person name="Kulichevskaya I.S."/>
            <person name="Beletsky A.V."/>
            <person name="Rakitin A.L."/>
            <person name="Mardanov A.V."/>
            <person name="Ivanova A.A."/>
            <person name="Saltykova V.X."/>
            <person name="Rijpstra W.I.C."/>
            <person name="Sinninghe Damste J.S."/>
            <person name="Ravin N.V."/>
        </authorList>
    </citation>
    <scope>NUCLEOTIDE SEQUENCE [LARGE SCALE GENOMIC DNA]</scope>
    <source>
        <strain evidence="4">PX69</strain>
    </source>
</reference>
<keyword evidence="4" id="KW-1185">Reference proteome</keyword>
<protein>
    <submittedName>
        <fullName evidence="3">Putative membrane protein</fullName>
    </submittedName>
</protein>
<sequence length="275" mass="31737">MSYARLLLACALLASLGCSTATKMLAPSNYRNWEPDQATLPYVEFRGNQFVAHNVRYCRYLDDDSYVVEHEDRTYDLSHLRSVDFFMVPFDNMPRLAHTMLSFEFAPPDGPPQYLAVSIEIRKEQGETYAAWKGSARQYELMYVLADERDVVQVRTNIRNENVYRYPTTATPEQTRLLLVDVLARTNQLASRPEFYDTLTNNCTTNLVDHINRIQPQRVKYDYRVLLPGYSDQLAFDEGLIARAGTFEQTKQQAYVNAKALVAANRDDFSQAIRR</sequence>
<evidence type="ECO:0000259" key="2">
    <source>
        <dbReference type="Pfam" id="PF13387"/>
    </source>
</evidence>
<keyword evidence="1" id="KW-0732">Signal</keyword>
<dbReference type="PROSITE" id="PS51257">
    <property type="entry name" value="PROKAR_LIPOPROTEIN"/>
    <property type="match status" value="1"/>
</dbReference>
<evidence type="ECO:0000313" key="3">
    <source>
        <dbReference type="EMBL" id="BBO31634.1"/>
    </source>
</evidence>
<accession>A0A5K7X4M0</accession>
<dbReference type="AlphaFoldDB" id="A0A5K7X4M0"/>
<proteinExistence type="predicted"/>
<dbReference type="RefSeq" id="WP_152097742.1">
    <property type="nucleotide sequence ID" value="NZ_AP021861.1"/>
</dbReference>
<dbReference type="Proteomes" id="UP000326837">
    <property type="component" value="Chromosome"/>
</dbReference>
<dbReference type="Pfam" id="PF13387">
    <property type="entry name" value="Lnb_N"/>
    <property type="match status" value="1"/>
</dbReference>
<feature type="domain" description="Lnb N-terminal periplasmic" evidence="2">
    <location>
        <begin position="70"/>
        <end position="228"/>
    </location>
</feature>
<dbReference type="InterPro" id="IPR025178">
    <property type="entry name" value="Lnb_N"/>
</dbReference>
<gene>
    <name evidence="3" type="ORF">PLANPX_1246</name>
</gene>
<evidence type="ECO:0000313" key="4">
    <source>
        <dbReference type="Proteomes" id="UP000326837"/>
    </source>
</evidence>
<feature type="signal peptide" evidence="1">
    <location>
        <begin position="1"/>
        <end position="20"/>
    </location>
</feature>
<feature type="chain" id="PRO_5024868431" evidence="1">
    <location>
        <begin position="21"/>
        <end position="275"/>
    </location>
</feature>
<dbReference type="EMBL" id="AP021861">
    <property type="protein sequence ID" value="BBO31634.1"/>
    <property type="molecule type" value="Genomic_DNA"/>
</dbReference>
<organism evidence="3 4">
    <name type="scientific">Lacipirellula parvula</name>
    <dbReference type="NCBI Taxonomy" id="2650471"/>
    <lineage>
        <taxon>Bacteria</taxon>
        <taxon>Pseudomonadati</taxon>
        <taxon>Planctomycetota</taxon>
        <taxon>Planctomycetia</taxon>
        <taxon>Pirellulales</taxon>
        <taxon>Lacipirellulaceae</taxon>
        <taxon>Lacipirellula</taxon>
    </lineage>
</organism>
<dbReference type="KEGG" id="lpav:PLANPX_1246"/>